<evidence type="ECO:0000313" key="2">
    <source>
        <dbReference type="Proteomes" id="UP000682111"/>
    </source>
</evidence>
<proteinExistence type="predicted"/>
<dbReference type="Pfam" id="PF09911">
    <property type="entry name" value="DUF2140"/>
    <property type="match status" value="1"/>
</dbReference>
<name>A0A919WF52_9BACI</name>
<reference evidence="1" key="1">
    <citation type="submission" date="2021-03" db="EMBL/GenBank/DDBJ databases">
        <title>Antimicrobial resistance genes in bacteria isolated from Japanese honey, and their potential for conferring macrolide and lincosamide resistance in the American foulbrood pathogen Paenibacillus larvae.</title>
        <authorList>
            <person name="Okamoto M."/>
            <person name="Kumagai M."/>
            <person name="Kanamori H."/>
            <person name="Takamatsu D."/>
        </authorList>
    </citation>
    <scope>NUCLEOTIDE SEQUENCE</scope>
    <source>
        <strain evidence="1">J27TS8</strain>
    </source>
</reference>
<dbReference type="EMBL" id="BORC01000001">
    <property type="protein sequence ID" value="GIN60654.1"/>
    <property type="molecule type" value="Genomic_DNA"/>
</dbReference>
<dbReference type="Proteomes" id="UP000682111">
    <property type="component" value="Unassembled WGS sequence"/>
</dbReference>
<evidence type="ECO:0000313" key="1">
    <source>
        <dbReference type="EMBL" id="GIN60654.1"/>
    </source>
</evidence>
<organism evidence="1 2">
    <name type="scientific">Robertmurraya siralis</name>
    <dbReference type="NCBI Taxonomy" id="77777"/>
    <lineage>
        <taxon>Bacteria</taxon>
        <taxon>Bacillati</taxon>
        <taxon>Bacillota</taxon>
        <taxon>Bacilli</taxon>
        <taxon>Bacillales</taxon>
        <taxon>Bacillaceae</taxon>
        <taxon>Robertmurraya</taxon>
    </lineage>
</organism>
<keyword evidence="2" id="KW-1185">Reference proteome</keyword>
<dbReference type="InterPro" id="IPR018672">
    <property type="entry name" value="DUF2140"/>
</dbReference>
<evidence type="ECO:0008006" key="3">
    <source>
        <dbReference type="Google" id="ProtNLM"/>
    </source>
</evidence>
<dbReference type="OrthoDB" id="2412610at2"/>
<sequence>MRIQIKRKPSWKQLFIGLAGVNAILFILFFTLLLWPVSGAEMPEKTYIEEEPGAEFTVNSSKQNLSELVNEYVDKFMKDQSDKYTVDFGENVRLLGSIEAFQTEIPLSITLEPSVQENGDLVLYASDMSLGLLQLPEKKILEYVKKELETPNWVNIAPSSQSIYIGITQMEIKSNFKVKVQSFDLKNDQITFRIKVPNKTLGL</sequence>
<protein>
    <recommendedName>
        <fullName evidence="3">DUF2140 family protein</fullName>
    </recommendedName>
</protein>
<accession>A0A919WF52</accession>
<dbReference type="AlphaFoldDB" id="A0A919WF52"/>
<comment type="caution">
    <text evidence="1">The sequence shown here is derived from an EMBL/GenBank/DDBJ whole genome shotgun (WGS) entry which is preliminary data.</text>
</comment>
<gene>
    <name evidence="1" type="ORF">J27TS8_06470</name>
</gene>
<dbReference type="RefSeq" id="WP_137743212.1">
    <property type="nucleotide sequence ID" value="NZ_BORC01000001.1"/>
</dbReference>